<reference evidence="7" key="1">
    <citation type="submission" date="2025-08" db="UniProtKB">
        <authorList>
            <consortium name="RefSeq"/>
        </authorList>
    </citation>
    <scope>IDENTIFICATION</scope>
</reference>
<dbReference type="InterPro" id="IPR057639">
    <property type="entry name" value="TXNDC16_N"/>
</dbReference>
<feature type="chain" id="PRO_5026893475" evidence="2">
    <location>
        <begin position="19"/>
        <end position="831"/>
    </location>
</feature>
<accession>A0A6J2REV7</accession>
<dbReference type="InParanoid" id="A0A6J2REV7"/>
<dbReference type="InterPro" id="IPR057645">
    <property type="entry name" value="TXNDC16_3rd"/>
</dbReference>
<dbReference type="PANTHER" id="PTHR22699">
    <property type="entry name" value="THIOREDOXIN DOMAIN-CONTAINING PROTEIN 16"/>
    <property type="match status" value="1"/>
</dbReference>
<dbReference type="Pfam" id="PF24510">
    <property type="entry name" value="TXNDC16_3rd"/>
    <property type="match status" value="1"/>
</dbReference>
<dbReference type="AlphaFoldDB" id="A0A6J2REV7"/>
<keyword evidence="6" id="KW-1185">Reference proteome</keyword>
<dbReference type="Gene3D" id="3.40.30.10">
    <property type="entry name" value="Glutaredoxin"/>
    <property type="match status" value="1"/>
</dbReference>
<dbReference type="SUPFAM" id="SSF52833">
    <property type="entry name" value="Thioredoxin-like"/>
    <property type="match status" value="2"/>
</dbReference>
<sequence length="831" mass="93079">MWLCIAVFLLWMRSGGCSEKANTSELIEYTAADFYEKLHSGKMMFIYFEHHVSPTISLFLVELEKSADALQDYGVLVGKVNCNKELVQAYCTEERERHTAFLFRAGKEFLGFDLDTVFDVNSIVSEVLFAILREEVKYVHTDTDLLAMEKAARGKKDIVLGYVRSLGTQEHRSMMETAYVYGSKYQFILITGGPVLKHLGVDELSHSSQVWFLHCRAHSGLTTSLSSERCPLTRMRKPLSTLSLHSFLQLMEAPLVSEVYDDPSSVQPPQFPYQLTPQVFLFSRPATKQQDLDTATTLAWRLRGLALLVLVHRQSPAVKTSGEYNAAYRLPEKSSEVKYLTLHDHDEVLELFTNQEEEDEEEDEGWLEDEEVDSHFTKLDDEIAASVYENRGNFPDMDSITQLTSDNFHTAVTQSSLTVALFYLKWDAVSMAFLNSFIEVSERLADSEVQMSTVDCGEWTDLCAAQPGRSLPIPFQPITAFPSVLLLRPQESARHYRGMLGSEALHRFIMLSHPDSPVLLSTKEEVTSFLQEVPHPELAGYNPDRVLGLFKTQAHAGVPLFTEAAKSLRGEVLTALLTHGLAEKWAGEHAVVLPAVLVFPSWRTRTPPSTLPVSTSAEELLSHIHSALLHPLPELTVENLPSFLSLGKALLLLFVGEEEDEIGRRQNQALVEEMRGVVELGGVRMQRYLACWIHLGRTPAGMSVLGAYLGSMPPLPALVLSHLPSGCEIYQYPPNTPILASSVLQWLQRIEDGAESAAGMLGEDSWPPAVEFLDFLKIMDMQEPDSAQQQTPEEEEEEEEEEEGNKEEDEVVEKAADSSRSSPDNNPHSEL</sequence>
<evidence type="ECO:0000313" key="7">
    <source>
        <dbReference type="RefSeq" id="XP_029307875.1"/>
    </source>
</evidence>
<feature type="domain" description="TXNDC16 second thioredoxin-like" evidence="4">
    <location>
        <begin position="129"/>
        <end position="254"/>
    </location>
</feature>
<evidence type="ECO:0000256" key="2">
    <source>
        <dbReference type="SAM" id="SignalP"/>
    </source>
</evidence>
<name>A0A6J2REV7_COTGO</name>
<dbReference type="Pfam" id="PF24508">
    <property type="entry name" value="TXNDC16_N"/>
    <property type="match status" value="1"/>
</dbReference>
<protein>
    <submittedName>
        <fullName evidence="7">Thioredoxin domain-containing protein 16</fullName>
    </submittedName>
</protein>
<dbReference type="PANTHER" id="PTHR22699:SF1">
    <property type="entry name" value="THIOREDOXIN DOMAIN-CONTAINING PROTEIN 16"/>
    <property type="match status" value="1"/>
</dbReference>
<dbReference type="OrthoDB" id="427280at2759"/>
<feature type="domain" description="TXNDC16 third thioredoxin-like" evidence="5">
    <location>
        <begin position="255"/>
        <end position="347"/>
    </location>
</feature>
<evidence type="ECO:0000259" key="4">
    <source>
        <dbReference type="Pfam" id="PF24509"/>
    </source>
</evidence>
<feature type="signal peptide" evidence="2">
    <location>
        <begin position="1"/>
        <end position="18"/>
    </location>
</feature>
<organism evidence="6 7">
    <name type="scientific">Cottoperca gobio</name>
    <name type="common">Frogmouth</name>
    <name type="synonym">Aphritis gobio</name>
    <dbReference type="NCBI Taxonomy" id="56716"/>
    <lineage>
        <taxon>Eukaryota</taxon>
        <taxon>Metazoa</taxon>
        <taxon>Chordata</taxon>
        <taxon>Craniata</taxon>
        <taxon>Vertebrata</taxon>
        <taxon>Euteleostomi</taxon>
        <taxon>Actinopterygii</taxon>
        <taxon>Neopterygii</taxon>
        <taxon>Teleostei</taxon>
        <taxon>Neoteleostei</taxon>
        <taxon>Acanthomorphata</taxon>
        <taxon>Eupercaria</taxon>
        <taxon>Perciformes</taxon>
        <taxon>Notothenioidei</taxon>
        <taxon>Bovichtidae</taxon>
        <taxon>Cottoperca</taxon>
    </lineage>
</organism>
<dbReference type="CDD" id="cd02961">
    <property type="entry name" value="PDI_a_family"/>
    <property type="match status" value="1"/>
</dbReference>
<dbReference type="InterPro" id="IPR036249">
    <property type="entry name" value="Thioredoxin-like_sf"/>
</dbReference>
<evidence type="ECO:0000313" key="6">
    <source>
        <dbReference type="Proteomes" id="UP000504630"/>
    </source>
</evidence>
<dbReference type="GeneID" id="115021511"/>
<proteinExistence type="predicted"/>
<evidence type="ECO:0000259" key="3">
    <source>
        <dbReference type="Pfam" id="PF24508"/>
    </source>
</evidence>
<feature type="compositionally biased region" description="Polar residues" evidence="1">
    <location>
        <begin position="818"/>
        <end position="831"/>
    </location>
</feature>
<dbReference type="Pfam" id="PF13848">
    <property type="entry name" value="Thioredoxin_6"/>
    <property type="match status" value="1"/>
</dbReference>
<dbReference type="CTD" id="57544"/>
<keyword evidence="2" id="KW-0732">Signal</keyword>
<gene>
    <name evidence="7" type="primary">txndc16</name>
</gene>
<evidence type="ECO:0000256" key="1">
    <source>
        <dbReference type="SAM" id="MobiDB-lite"/>
    </source>
</evidence>
<evidence type="ECO:0000259" key="5">
    <source>
        <dbReference type="Pfam" id="PF24510"/>
    </source>
</evidence>
<dbReference type="FunCoup" id="A0A6J2REV7">
    <property type="interactions" value="745"/>
</dbReference>
<dbReference type="KEGG" id="cgob:115021511"/>
<feature type="compositionally biased region" description="Acidic residues" evidence="1">
    <location>
        <begin position="792"/>
        <end position="811"/>
    </location>
</feature>
<dbReference type="InterPro" id="IPR040090">
    <property type="entry name" value="TXNDC16"/>
</dbReference>
<feature type="region of interest" description="Disordered" evidence="1">
    <location>
        <begin position="781"/>
        <end position="831"/>
    </location>
</feature>
<dbReference type="InterPro" id="IPR057642">
    <property type="entry name" value="TXNDC16_2nd"/>
</dbReference>
<dbReference type="Pfam" id="PF24509">
    <property type="entry name" value="TXNDC16_2nd"/>
    <property type="match status" value="1"/>
</dbReference>
<dbReference type="RefSeq" id="XP_029307875.1">
    <property type="nucleotide sequence ID" value="XM_029452015.1"/>
</dbReference>
<feature type="domain" description="TXNDC16 N-terminal" evidence="3">
    <location>
        <begin position="25"/>
        <end position="128"/>
    </location>
</feature>
<dbReference type="Proteomes" id="UP000504630">
    <property type="component" value="Chromosome 2"/>
</dbReference>